<keyword evidence="5" id="KW-1185">Reference proteome</keyword>
<dbReference type="InterPro" id="IPR000644">
    <property type="entry name" value="CBS_dom"/>
</dbReference>
<dbReference type="AlphaFoldDB" id="A0A1B1Y985"/>
<dbReference type="STRING" id="1790137.AXE80_13685"/>
<feature type="domain" description="CBS" evidence="3">
    <location>
        <begin position="97"/>
        <end position="150"/>
    </location>
</feature>
<dbReference type="Pfam" id="PF00571">
    <property type="entry name" value="CBS"/>
    <property type="match status" value="2"/>
</dbReference>
<organism evidence="4 5">
    <name type="scientific">Wenyingzhuangia fucanilytica</name>
    <dbReference type="NCBI Taxonomy" id="1790137"/>
    <lineage>
        <taxon>Bacteria</taxon>
        <taxon>Pseudomonadati</taxon>
        <taxon>Bacteroidota</taxon>
        <taxon>Flavobacteriia</taxon>
        <taxon>Flavobacteriales</taxon>
        <taxon>Flavobacteriaceae</taxon>
        <taxon>Wenyingzhuangia</taxon>
    </lineage>
</organism>
<dbReference type="Proteomes" id="UP000092967">
    <property type="component" value="Chromosome"/>
</dbReference>
<dbReference type="PANTHER" id="PTHR43080">
    <property type="entry name" value="CBS DOMAIN-CONTAINING PROTEIN CBSX3, MITOCHONDRIAL"/>
    <property type="match status" value="1"/>
</dbReference>
<sequence length="150" mass="16845">MAIKNFKSPDTKTGILPDKILVSDYMVPRNRLITFTPKLSIGEAMQILVTNNIAGACVLDEDDAILGMISEGDCMKKIANSRYYNIPLHDQTVEEYMETIVESIKGDTNIFDAAHMFCTSRRNRFPVTEGNKIIGQISRKDVLKAALEMR</sequence>
<dbReference type="OrthoDB" id="9790355at2"/>
<evidence type="ECO:0000256" key="2">
    <source>
        <dbReference type="PROSITE-ProRule" id="PRU00703"/>
    </source>
</evidence>
<evidence type="ECO:0000259" key="3">
    <source>
        <dbReference type="PROSITE" id="PS51371"/>
    </source>
</evidence>
<evidence type="ECO:0000313" key="5">
    <source>
        <dbReference type="Proteomes" id="UP000092967"/>
    </source>
</evidence>
<dbReference type="PROSITE" id="PS51371">
    <property type="entry name" value="CBS"/>
    <property type="match status" value="2"/>
</dbReference>
<dbReference type="SMART" id="SM00116">
    <property type="entry name" value="CBS"/>
    <property type="match status" value="2"/>
</dbReference>
<dbReference type="InterPro" id="IPR046342">
    <property type="entry name" value="CBS_dom_sf"/>
</dbReference>
<proteinExistence type="predicted"/>
<feature type="domain" description="CBS" evidence="3">
    <location>
        <begin position="26"/>
        <end position="88"/>
    </location>
</feature>
<dbReference type="SUPFAM" id="SSF54631">
    <property type="entry name" value="CBS-domain pair"/>
    <property type="match status" value="1"/>
</dbReference>
<gene>
    <name evidence="4" type="ORF">AXE80_13685</name>
</gene>
<dbReference type="PANTHER" id="PTHR43080:SF26">
    <property type="entry name" value="REGULATORY PROTEIN"/>
    <property type="match status" value="1"/>
</dbReference>
<dbReference type="Gene3D" id="3.10.580.10">
    <property type="entry name" value="CBS-domain"/>
    <property type="match status" value="1"/>
</dbReference>
<evidence type="ECO:0000256" key="1">
    <source>
        <dbReference type="ARBA" id="ARBA00023122"/>
    </source>
</evidence>
<accession>A0A1B1Y985</accession>
<dbReference type="KEGG" id="wfu:AXE80_13685"/>
<evidence type="ECO:0000313" key="4">
    <source>
        <dbReference type="EMBL" id="ANW97279.1"/>
    </source>
</evidence>
<keyword evidence="1 2" id="KW-0129">CBS domain</keyword>
<protein>
    <submittedName>
        <fullName evidence="4">Inosine-5-monophosphate dehydrogenase</fullName>
    </submittedName>
</protein>
<dbReference type="RefSeq" id="WP_068828335.1">
    <property type="nucleotide sequence ID" value="NZ_CP014224.1"/>
</dbReference>
<name>A0A1B1Y985_9FLAO</name>
<reference evidence="4 5" key="1">
    <citation type="submission" date="2016-02" db="EMBL/GenBank/DDBJ databases">
        <authorList>
            <person name="Wen L."/>
            <person name="He K."/>
            <person name="Yang H."/>
        </authorList>
    </citation>
    <scope>NUCLEOTIDE SEQUENCE [LARGE SCALE GENOMIC DNA]</scope>
    <source>
        <strain evidence="4 5">CZ1127</strain>
    </source>
</reference>
<dbReference type="EMBL" id="CP014224">
    <property type="protein sequence ID" value="ANW97279.1"/>
    <property type="molecule type" value="Genomic_DNA"/>
</dbReference>
<dbReference type="InterPro" id="IPR051257">
    <property type="entry name" value="Diverse_CBS-Domain"/>
</dbReference>